<organism evidence="2 3">
    <name type="scientific">Pristionchus entomophagus</name>
    <dbReference type="NCBI Taxonomy" id="358040"/>
    <lineage>
        <taxon>Eukaryota</taxon>
        <taxon>Metazoa</taxon>
        <taxon>Ecdysozoa</taxon>
        <taxon>Nematoda</taxon>
        <taxon>Chromadorea</taxon>
        <taxon>Rhabditida</taxon>
        <taxon>Rhabditina</taxon>
        <taxon>Diplogasteromorpha</taxon>
        <taxon>Diplogasteroidea</taxon>
        <taxon>Neodiplogasteridae</taxon>
        <taxon>Pristionchus</taxon>
    </lineage>
</organism>
<dbReference type="Proteomes" id="UP001432027">
    <property type="component" value="Unassembled WGS sequence"/>
</dbReference>
<accession>A0AAV5TSF5</accession>
<feature type="non-terminal residue" evidence="2">
    <location>
        <position position="1"/>
    </location>
</feature>
<feature type="transmembrane region" description="Helical" evidence="1">
    <location>
        <begin position="104"/>
        <end position="123"/>
    </location>
</feature>
<evidence type="ECO:0000313" key="3">
    <source>
        <dbReference type="Proteomes" id="UP001432027"/>
    </source>
</evidence>
<evidence type="ECO:0000313" key="2">
    <source>
        <dbReference type="EMBL" id="GMS97159.1"/>
    </source>
</evidence>
<name>A0AAV5TSF5_9BILA</name>
<keyword evidence="1" id="KW-0472">Membrane</keyword>
<gene>
    <name evidence="2" type="ORF">PENTCL1PPCAC_19334</name>
</gene>
<reference evidence="2" key="1">
    <citation type="submission" date="2023-10" db="EMBL/GenBank/DDBJ databases">
        <title>Genome assembly of Pristionchus species.</title>
        <authorList>
            <person name="Yoshida K."/>
            <person name="Sommer R.J."/>
        </authorList>
    </citation>
    <scope>NUCLEOTIDE SEQUENCE</scope>
    <source>
        <strain evidence="2">RS0144</strain>
    </source>
</reference>
<dbReference type="AlphaFoldDB" id="A0AAV5TSF5"/>
<dbReference type="EMBL" id="BTSX01000004">
    <property type="protein sequence ID" value="GMS97159.1"/>
    <property type="molecule type" value="Genomic_DNA"/>
</dbReference>
<protein>
    <submittedName>
        <fullName evidence="2">Uncharacterized protein</fullName>
    </submittedName>
</protein>
<comment type="caution">
    <text evidence="2">The sequence shown here is derived from an EMBL/GenBank/DDBJ whole genome shotgun (WGS) entry which is preliminary data.</text>
</comment>
<keyword evidence="1" id="KW-0812">Transmembrane</keyword>
<feature type="transmembrane region" description="Helical" evidence="1">
    <location>
        <begin position="46"/>
        <end position="65"/>
    </location>
</feature>
<keyword evidence="1" id="KW-1133">Transmembrane helix</keyword>
<proteinExistence type="predicted"/>
<feature type="transmembrane region" description="Helical" evidence="1">
    <location>
        <begin position="71"/>
        <end position="92"/>
    </location>
</feature>
<keyword evidence="3" id="KW-1185">Reference proteome</keyword>
<evidence type="ECO:0000256" key="1">
    <source>
        <dbReference type="SAM" id="Phobius"/>
    </source>
</evidence>
<feature type="transmembrane region" description="Helical" evidence="1">
    <location>
        <begin position="135"/>
        <end position="157"/>
    </location>
</feature>
<sequence length="217" mass="24668">QTGSKSLQVLQQLVIHIHISRTKWRIEMRSQEPALPVDKTMDRRTAIRMAGVGAVLALLVVHYNVLFESTIIPAPLVSVPFGLLFITLIDLLDSIRTFLVRFNGIILAVIFVICIACIVPLMVQYPEKGEARDEFLKQWMTLIVLGSYVTFLLIVHFDKENEDQKEKRKLAEEDKINTSPLTLPYLAQLPNEAASGIRYPEGVAFQEIRIPRDQSDR</sequence>